<feature type="active site" description="Proton donor" evidence="8">
    <location>
        <position position="75"/>
    </location>
</feature>
<name>A0ABY5G091_VIBPE</name>
<dbReference type="NCBIfam" id="TIGR00652">
    <property type="entry name" value="DapF"/>
    <property type="match status" value="1"/>
</dbReference>
<keyword evidence="4 8" id="KW-0028">Amino-acid biosynthesis</keyword>
<feature type="active site" description="Proton acceptor" evidence="8">
    <location>
        <position position="219"/>
    </location>
</feature>
<evidence type="ECO:0000256" key="3">
    <source>
        <dbReference type="ARBA" id="ARBA00013080"/>
    </source>
</evidence>
<accession>A0ABY5G091</accession>
<feature type="site" description="Important for dimerization" evidence="8">
    <location>
        <position position="270"/>
    </location>
</feature>
<dbReference type="Gene3D" id="3.10.310.10">
    <property type="entry name" value="Diaminopimelate Epimerase, Chain A, domain 1"/>
    <property type="match status" value="2"/>
</dbReference>
<keyword evidence="8" id="KW-0963">Cytoplasm</keyword>
<keyword evidence="6 8" id="KW-0413">Isomerase</keyword>
<feature type="binding site" evidence="8">
    <location>
        <position position="192"/>
    </location>
    <ligand>
        <name>substrate</name>
    </ligand>
</feature>
<feature type="binding site" evidence="8">
    <location>
        <position position="46"/>
    </location>
    <ligand>
        <name>substrate</name>
    </ligand>
</feature>
<dbReference type="EC" id="5.1.1.7" evidence="3 8"/>
<dbReference type="Pfam" id="PF01678">
    <property type="entry name" value="DAP_epimerase"/>
    <property type="match status" value="2"/>
</dbReference>
<dbReference type="PROSITE" id="PS01326">
    <property type="entry name" value="DAP_EPIMERASE"/>
    <property type="match status" value="1"/>
</dbReference>
<dbReference type="RefSeq" id="WP_255229620.1">
    <property type="nucleotide sequence ID" value="NZ_CP090614.1"/>
</dbReference>
<feature type="binding site" evidence="8">
    <location>
        <begin position="76"/>
        <end position="77"/>
    </location>
    <ligand>
        <name>substrate</name>
    </ligand>
</feature>
<feature type="active site" evidence="9">
    <location>
        <position position="75"/>
    </location>
</feature>
<feature type="binding site" evidence="8">
    <location>
        <begin position="220"/>
        <end position="221"/>
    </location>
    <ligand>
        <name>substrate</name>
    </ligand>
</feature>
<evidence type="ECO:0000256" key="6">
    <source>
        <dbReference type="ARBA" id="ARBA00023235"/>
    </source>
</evidence>
<comment type="catalytic activity">
    <reaction evidence="7 8">
        <text>(2S,6S)-2,6-diaminopimelate = meso-2,6-diaminopimelate</text>
        <dbReference type="Rhea" id="RHEA:15393"/>
        <dbReference type="ChEBI" id="CHEBI:57609"/>
        <dbReference type="ChEBI" id="CHEBI:57791"/>
        <dbReference type="EC" id="5.1.1.7"/>
    </reaction>
</comment>
<evidence type="ECO:0000256" key="4">
    <source>
        <dbReference type="ARBA" id="ARBA00022605"/>
    </source>
</evidence>
<dbReference type="Proteomes" id="UP001059120">
    <property type="component" value="Chromosome 1"/>
</dbReference>
<dbReference type="InterPro" id="IPR018510">
    <property type="entry name" value="DAP_epimerase_AS"/>
</dbReference>
<keyword evidence="5 8" id="KW-0457">Lysine biosynthesis</keyword>
<evidence type="ECO:0000256" key="9">
    <source>
        <dbReference type="PROSITE-ProRule" id="PRU10125"/>
    </source>
</evidence>
<comment type="subunit">
    <text evidence="8">Homodimer.</text>
</comment>
<evidence type="ECO:0000313" key="11">
    <source>
        <dbReference type="Proteomes" id="UP001059120"/>
    </source>
</evidence>
<evidence type="ECO:0000313" key="10">
    <source>
        <dbReference type="EMBL" id="UTT83575.1"/>
    </source>
</evidence>
<organism evidence="10 11">
    <name type="scientific">Vibrio pelagius</name>
    <dbReference type="NCBI Taxonomy" id="28169"/>
    <lineage>
        <taxon>Bacteria</taxon>
        <taxon>Pseudomonadati</taxon>
        <taxon>Pseudomonadota</taxon>
        <taxon>Gammaproteobacteria</taxon>
        <taxon>Vibrionales</taxon>
        <taxon>Vibrionaceae</taxon>
        <taxon>Vibrio</taxon>
    </lineage>
</organism>
<protein>
    <recommendedName>
        <fullName evidence="3 8">Diaminopimelate epimerase</fullName>
        <shortName evidence="8">DAP epimerase</shortName>
        <ecNumber evidence="3 8">5.1.1.7</ecNumber>
    </recommendedName>
    <alternativeName>
        <fullName evidence="8">PLP-independent amino acid racemase</fullName>
    </alternativeName>
</protein>
<comment type="subcellular location">
    <subcellularLocation>
        <location evidence="8">Cytoplasm</location>
    </subcellularLocation>
</comment>
<dbReference type="InterPro" id="IPR001653">
    <property type="entry name" value="DAP_epimerase_DapF"/>
</dbReference>
<evidence type="ECO:0000256" key="5">
    <source>
        <dbReference type="ARBA" id="ARBA00023154"/>
    </source>
</evidence>
<feature type="binding site" evidence="8">
    <location>
        <begin position="210"/>
        <end position="211"/>
    </location>
    <ligand>
        <name>substrate</name>
    </ligand>
</feature>
<evidence type="ECO:0000256" key="1">
    <source>
        <dbReference type="ARBA" id="ARBA00005196"/>
    </source>
</evidence>
<dbReference type="PANTHER" id="PTHR31689">
    <property type="entry name" value="DIAMINOPIMELATE EPIMERASE, CHLOROPLASTIC"/>
    <property type="match status" value="1"/>
</dbReference>
<dbReference type="HAMAP" id="MF_00197">
    <property type="entry name" value="DAP_epimerase"/>
    <property type="match status" value="1"/>
</dbReference>
<evidence type="ECO:0000256" key="8">
    <source>
        <dbReference type="HAMAP-Rule" id="MF_00197"/>
    </source>
</evidence>
<reference evidence="10" key="1">
    <citation type="submission" date="2022-01" db="EMBL/GenBank/DDBJ databases">
        <title>Alginate degradation mechanism of Vibrio pelagius WXL662.</title>
        <authorList>
            <person name="He X."/>
        </authorList>
    </citation>
    <scope>NUCLEOTIDE SEQUENCE</scope>
    <source>
        <strain evidence="10">WXL662</strain>
    </source>
</reference>
<comment type="pathway">
    <text evidence="1 8">Amino-acid biosynthesis; L-lysine biosynthesis via DAP pathway; DL-2,6-diaminopimelate from LL-2,6-diaminopimelate: step 1/1.</text>
</comment>
<comment type="function">
    <text evidence="8">Catalyzes the stereoinversion of LL-2,6-diaminopimelate (L,L-DAP) to meso-diaminopimelate (meso-DAP), a precursor of L-lysine and an essential component of the bacterial peptidoglycan.</text>
</comment>
<evidence type="ECO:0000256" key="7">
    <source>
        <dbReference type="ARBA" id="ARBA00051712"/>
    </source>
</evidence>
<gene>
    <name evidence="8 10" type="primary">dapF</name>
    <name evidence="10" type="ORF">LZI70_07480</name>
</gene>
<feature type="binding site" evidence="8">
    <location>
        <position position="159"/>
    </location>
    <ligand>
        <name>substrate</name>
    </ligand>
</feature>
<feature type="site" description="Could be important to modulate the pK values of the two catalytic cysteine residues" evidence="8">
    <location>
        <position position="161"/>
    </location>
</feature>
<sequence>MHFHFSKMHGLGNDFMVVDCITQNIFFSPDLIRRLADRHTGVGFDQLLVVEAPYDPETDFHYRIFNADGSEVEQCGNGARCFARFVRMKGLTNKYSINVSTKKGKMVLKIEENDQITVNMGVPEFEPSKIPFKAKQPEKTYILRTDEHTLFCGAVSMGNPHVVTVVDDVDTADVDTLGPLLESHERFPERVNAGFMQVVTRDEVRLRVYERGAGETQACGSGACGAVAVGITQGLLSSNVKVRLPGGDLQISWQGPGKPLFMTGPATHVFDGQLSC</sequence>
<evidence type="ECO:0000256" key="2">
    <source>
        <dbReference type="ARBA" id="ARBA00010219"/>
    </source>
</evidence>
<keyword evidence="11" id="KW-1185">Reference proteome</keyword>
<comment type="similarity">
    <text evidence="2 8">Belongs to the diaminopimelate epimerase family.</text>
</comment>
<proteinExistence type="inferred from homology"/>
<dbReference type="SUPFAM" id="SSF54506">
    <property type="entry name" value="Diaminopimelate epimerase-like"/>
    <property type="match status" value="1"/>
</dbReference>
<dbReference type="EMBL" id="CP090614">
    <property type="protein sequence ID" value="UTT83575.1"/>
    <property type="molecule type" value="Genomic_DNA"/>
</dbReference>
<dbReference type="PANTHER" id="PTHR31689:SF0">
    <property type="entry name" value="DIAMINOPIMELATE EPIMERASE"/>
    <property type="match status" value="1"/>
</dbReference>
<feature type="binding site" evidence="8">
    <location>
        <position position="66"/>
    </location>
    <ligand>
        <name>substrate</name>
    </ligand>
</feature>
<feature type="binding site" evidence="8">
    <location>
        <position position="13"/>
    </location>
    <ligand>
        <name>substrate</name>
    </ligand>
</feature>
<dbReference type="GO" id="GO:0008837">
    <property type="term" value="F:diaminopimelate epimerase activity"/>
    <property type="evidence" value="ECO:0007669"/>
    <property type="project" value="UniProtKB-EC"/>
</dbReference>
<feature type="site" description="Could be important to modulate the pK values of the two catalytic cysteine residues" evidence="8">
    <location>
        <position position="210"/>
    </location>
</feature>